<dbReference type="InterPro" id="IPR001387">
    <property type="entry name" value="Cro/C1-type_HTH"/>
</dbReference>
<gene>
    <name evidence="2" type="ORF">CLV40_101340</name>
</gene>
<evidence type="ECO:0000259" key="1">
    <source>
        <dbReference type="PROSITE" id="PS50943"/>
    </source>
</evidence>
<dbReference type="GO" id="GO:0003677">
    <property type="term" value="F:DNA binding"/>
    <property type="evidence" value="ECO:0007669"/>
    <property type="project" value="InterPro"/>
</dbReference>
<dbReference type="SMART" id="SM00530">
    <property type="entry name" value="HTH_XRE"/>
    <property type="match status" value="1"/>
</dbReference>
<proteinExistence type="predicted"/>
<dbReference type="AlphaFoldDB" id="A0A2S6H140"/>
<name>A0A2S6H140_9PSEU</name>
<dbReference type="CDD" id="cd00093">
    <property type="entry name" value="HTH_XRE"/>
    <property type="match status" value="1"/>
</dbReference>
<accession>A0A2S6H140</accession>
<sequence>MKRLRSRSGLSGRELGKRIGISQSKVSRIESAVSLPTVPEVEAWGTAVGVTPEGVRGLVELVDRAFREGRSWHTALAGRAHLQDEIRQREVAATRVATYQPSVVPGLLQTADYARRVFSLPSAHYDDEALAAAIAARMDRQLAIYRGGKRFDFLITEAALRWRPGRQEDLRAQWHRLASISTLDNVSLGVIPHDQEAVTTYSHSFVIYDDEEGGFVTVEMVHGPLVLEDDADVVAYRERWSLLCRMALFGDRARDYLATRVGQAVPAPSAD</sequence>
<protein>
    <submittedName>
        <fullName evidence="2">Helix-turn-helix protein</fullName>
    </submittedName>
</protein>
<dbReference type="Pfam" id="PF19054">
    <property type="entry name" value="DUF5753"/>
    <property type="match status" value="1"/>
</dbReference>
<dbReference type="EMBL" id="PTIX01000001">
    <property type="protein sequence ID" value="PPK71151.1"/>
    <property type="molecule type" value="Genomic_DNA"/>
</dbReference>
<organism evidence="2 3">
    <name type="scientific">Actinokineospora auranticolor</name>
    <dbReference type="NCBI Taxonomy" id="155976"/>
    <lineage>
        <taxon>Bacteria</taxon>
        <taxon>Bacillati</taxon>
        <taxon>Actinomycetota</taxon>
        <taxon>Actinomycetes</taxon>
        <taxon>Pseudonocardiales</taxon>
        <taxon>Pseudonocardiaceae</taxon>
        <taxon>Actinokineospora</taxon>
    </lineage>
</organism>
<dbReference type="PROSITE" id="PS50943">
    <property type="entry name" value="HTH_CROC1"/>
    <property type="match status" value="1"/>
</dbReference>
<evidence type="ECO:0000313" key="2">
    <source>
        <dbReference type="EMBL" id="PPK71151.1"/>
    </source>
</evidence>
<keyword evidence="3" id="KW-1185">Reference proteome</keyword>
<feature type="domain" description="HTH cro/C1-type" evidence="1">
    <location>
        <begin position="1"/>
        <end position="55"/>
    </location>
</feature>
<dbReference type="InterPro" id="IPR010982">
    <property type="entry name" value="Lambda_DNA-bd_dom_sf"/>
</dbReference>
<evidence type="ECO:0000313" key="3">
    <source>
        <dbReference type="Proteomes" id="UP000239203"/>
    </source>
</evidence>
<dbReference type="Gene3D" id="1.10.260.40">
    <property type="entry name" value="lambda repressor-like DNA-binding domains"/>
    <property type="match status" value="1"/>
</dbReference>
<dbReference type="Pfam" id="PF13560">
    <property type="entry name" value="HTH_31"/>
    <property type="match status" value="1"/>
</dbReference>
<comment type="caution">
    <text evidence="2">The sequence shown here is derived from an EMBL/GenBank/DDBJ whole genome shotgun (WGS) entry which is preliminary data.</text>
</comment>
<dbReference type="SUPFAM" id="SSF47413">
    <property type="entry name" value="lambda repressor-like DNA-binding domains"/>
    <property type="match status" value="1"/>
</dbReference>
<reference evidence="2 3" key="1">
    <citation type="submission" date="2018-02" db="EMBL/GenBank/DDBJ databases">
        <title>Genomic Encyclopedia of Archaeal and Bacterial Type Strains, Phase II (KMG-II): from individual species to whole genera.</title>
        <authorList>
            <person name="Goeker M."/>
        </authorList>
    </citation>
    <scope>NUCLEOTIDE SEQUENCE [LARGE SCALE GENOMIC DNA]</scope>
    <source>
        <strain evidence="2 3">YU 961-1</strain>
    </source>
</reference>
<dbReference type="RefSeq" id="WP_219823875.1">
    <property type="nucleotide sequence ID" value="NZ_CP154825.1"/>
</dbReference>
<dbReference type="Proteomes" id="UP000239203">
    <property type="component" value="Unassembled WGS sequence"/>
</dbReference>
<dbReference type="InterPro" id="IPR043917">
    <property type="entry name" value="DUF5753"/>
</dbReference>